<sequence length="306" mass="32583">MKRSGARLLRALVMLLCCMAGSLMAAPSVYLVLSGEADAYQRTAQAAADTLQASLPNVATIRTDIDALDTQTLQADDILIAIGTRAAQVLSQRPDQRLICSLLTEQSYSALPPAVAGQRTAVFIDQPVARQLALIRAGLPEWSRIAIVHGADSRDFVKAIKAAAPALGLTTNTAAVSSNQTLYNALQTVLATSSVLLAVPDPKVFNNFTIQNVLLTAYRHRSPVIGFSPAYVRAGAVMAVYSSPEQMGQQAAEIALQSLRGAPLSEATHPRYFSVSVNPHVARSLAIELPDAATLEAQIRRQEGAR</sequence>
<keyword evidence="3" id="KW-1185">Reference proteome</keyword>
<gene>
    <name evidence="2" type="ORF">FHP91_02060</name>
</gene>
<dbReference type="AlphaFoldDB" id="A0A557R032"/>
<dbReference type="EMBL" id="VMNK01000003">
    <property type="protein sequence ID" value="TVO58476.1"/>
    <property type="molecule type" value="Genomic_DNA"/>
</dbReference>
<evidence type="ECO:0000313" key="2">
    <source>
        <dbReference type="EMBL" id="TVO58476.1"/>
    </source>
</evidence>
<dbReference type="RefSeq" id="WP_144308021.1">
    <property type="nucleotide sequence ID" value="NZ_VMNK01000003.1"/>
</dbReference>
<evidence type="ECO:0000313" key="3">
    <source>
        <dbReference type="Proteomes" id="UP000319502"/>
    </source>
</evidence>
<dbReference type="Gene3D" id="3.40.50.2300">
    <property type="match status" value="1"/>
</dbReference>
<evidence type="ECO:0000256" key="1">
    <source>
        <dbReference type="SAM" id="SignalP"/>
    </source>
</evidence>
<reference evidence="2 3" key="1">
    <citation type="submission" date="2019-07" db="EMBL/GenBank/DDBJ databases">
        <title>The pathways for chlorine oxyanion respiration interact through the shared metabolite chlorate.</title>
        <authorList>
            <person name="Barnum T.P."/>
            <person name="Cheng Y."/>
            <person name="Hill K.A."/>
            <person name="Lucas L.N."/>
            <person name="Carlson H.K."/>
            <person name="Coates J.D."/>
        </authorList>
    </citation>
    <scope>NUCLEOTIDE SEQUENCE [LARGE SCALE GENOMIC DNA]</scope>
    <source>
        <strain evidence="2 3">SFB-3</strain>
    </source>
</reference>
<dbReference type="PANTHER" id="PTHR35271:SF1">
    <property type="entry name" value="ABC TRANSPORTER, SUBSTRATE-BINDING LIPOPROTEIN"/>
    <property type="match status" value="1"/>
</dbReference>
<dbReference type="Proteomes" id="UP000319502">
    <property type="component" value="Unassembled WGS sequence"/>
</dbReference>
<feature type="signal peptide" evidence="1">
    <location>
        <begin position="1"/>
        <end position="25"/>
    </location>
</feature>
<dbReference type="OrthoDB" id="9178917at2"/>
<comment type="caution">
    <text evidence="2">The sequence shown here is derived from an EMBL/GenBank/DDBJ whole genome shotgun (WGS) entry which is preliminary data.</text>
</comment>
<feature type="chain" id="PRO_5022068659" description="ABC transporter substrate-binding protein" evidence="1">
    <location>
        <begin position="26"/>
        <end position="306"/>
    </location>
</feature>
<name>A0A557R032_9RHOO</name>
<organism evidence="2 3">
    <name type="scientific">Denitromonas halophila</name>
    <dbReference type="NCBI Taxonomy" id="1629404"/>
    <lineage>
        <taxon>Bacteria</taxon>
        <taxon>Pseudomonadati</taxon>
        <taxon>Pseudomonadota</taxon>
        <taxon>Betaproteobacteria</taxon>
        <taxon>Rhodocyclales</taxon>
        <taxon>Zoogloeaceae</taxon>
        <taxon>Denitromonas</taxon>
    </lineage>
</organism>
<proteinExistence type="predicted"/>
<dbReference type="PANTHER" id="PTHR35271">
    <property type="entry name" value="ABC TRANSPORTER, SUBSTRATE-BINDING LIPOPROTEIN-RELATED"/>
    <property type="match status" value="1"/>
</dbReference>
<dbReference type="InterPro" id="IPR007487">
    <property type="entry name" value="ABC_transpt-TYRBP-like"/>
</dbReference>
<accession>A0A557R032</accession>
<protein>
    <recommendedName>
        <fullName evidence="4">ABC transporter substrate-binding protein</fullName>
    </recommendedName>
</protein>
<keyword evidence="1" id="KW-0732">Signal</keyword>
<dbReference type="Pfam" id="PF04392">
    <property type="entry name" value="ABC_sub_bind"/>
    <property type="match status" value="1"/>
</dbReference>
<evidence type="ECO:0008006" key="4">
    <source>
        <dbReference type="Google" id="ProtNLM"/>
    </source>
</evidence>